<organism evidence="2">
    <name type="scientific">Symploca sp. SIO1C4</name>
    <dbReference type="NCBI Taxonomy" id="2607765"/>
    <lineage>
        <taxon>Bacteria</taxon>
        <taxon>Bacillati</taxon>
        <taxon>Cyanobacteriota</taxon>
        <taxon>Cyanophyceae</taxon>
        <taxon>Coleofasciculales</taxon>
        <taxon>Coleofasciculaceae</taxon>
        <taxon>Symploca</taxon>
    </lineage>
</organism>
<protein>
    <submittedName>
        <fullName evidence="2">Aminotransferase class V-fold PLP-dependent enzyme</fullName>
    </submittedName>
</protein>
<keyword evidence="2" id="KW-0808">Transferase</keyword>
<proteinExistence type="predicted"/>
<dbReference type="PANTHER" id="PTHR43586:SF15">
    <property type="entry name" value="BLR3095 PROTEIN"/>
    <property type="match status" value="1"/>
</dbReference>
<feature type="domain" description="Aminotransferase class V" evidence="1">
    <location>
        <begin position="75"/>
        <end position="390"/>
    </location>
</feature>
<dbReference type="PANTHER" id="PTHR43586">
    <property type="entry name" value="CYSTEINE DESULFURASE"/>
    <property type="match status" value="1"/>
</dbReference>
<keyword evidence="2" id="KW-0032">Aminotransferase</keyword>
<dbReference type="AlphaFoldDB" id="A0A6B3N7D1"/>
<dbReference type="Gene3D" id="3.90.1150.10">
    <property type="entry name" value="Aspartate Aminotransferase, domain 1"/>
    <property type="match status" value="1"/>
</dbReference>
<dbReference type="Pfam" id="PF00266">
    <property type="entry name" value="Aminotran_5"/>
    <property type="match status" value="1"/>
</dbReference>
<dbReference type="SUPFAM" id="SSF53383">
    <property type="entry name" value="PLP-dependent transferases"/>
    <property type="match status" value="1"/>
</dbReference>
<dbReference type="InterPro" id="IPR015421">
    <property type="entry name" value="PyrdxlP-dep_Trfase_major"/>
</dbReference>
<evidence type="ECO:0000259" key="1">
    <source>
        <dbReference type="Pfam" id="PF00266"/>
    </source>
</evidence>
<sequence length="463" mass="52061">MSGNYTSLRLFEELRDAGVISKDVFNDLCDKLGRLLKKIDSTEINWSDIRDEWDFAHVPETERVIPMNAANLCPAPTEVVEAINTFRTEYNKNVSQQERTAAGALAIQDARYAIAEELGLVEPLGDGEPVPDVVDLAIVRNASEANNALNAGYSPWNPDGLDNIVIWNENHPTNYDAWWLRGGRTANEEGGLFEIRVVTLPENASSEEIETAFASQMNERTKFLTFTETSNVSGIRIPRSVISNLFKKANELSCHLHVDGAQTWGAQKVQLSLDEAADENTFLKCHSFSASSHKWFCGPKETGILYMDPSKAANFTPSIFAYDYKITIPKWNELPNSARRFELLGQRDDVNIVAMLVEQDFLTEIGQEVIEERIKYLATNLKTELQENDWDLTTPLDENLSHGVVISKVPDKPGQPSLYDYLYDQHRIATSSSGGIRICPHIYNLEEDIDKVVSAMNTWRNLP</sequence>
<accession>A0A6B3N7D1</accession>
<dbReference type="InterPro" id="IPR015424">
    <property type="entry name" value="PyrdxlP-dep_Trfase"/>
</dbReference>
<reference evidence="2" key="1">
    <citation type="submission" date="2019-11" db="EMBL/GenBank/DDBJ databases">
        <title>Genomic insights into an expanded diversity of filamentous marine cyanobacteria reveals the extraordinary biosynthetic potential of Moorea and Okeania.</title>
        <authorList>
            <person name="Ferreira Leao T."/>
            <person name="Wang M."/>
            <person name="Moss N."/>
            <person name="Da Silva R."/>
            <person name="Sanders J."/>
            <person name="Nurk S."/>
            <person name="Gurevich A."/>
            <person name="Humphrey G."/>
            <person name="Reher R."/>
            <person name="Zhu Q."/>
            <person name="Belda-Ferre P."/>
            <person name="Glukhov E."/>
            <person name="Rex R."/>
            <person name="Dorrestein P.C."/>
            <person name="Knight R."/>
            <person name="Pevzner P."/>
            <person name="Gerwick W.H."/>
            <person name="Gerwick L."/>
        </authorList>
    </citation>
    <scope>NUCLEOTIDE SEQUENCE</scope>
    <source>
        <strain evidence="2">SIO1C4</strain>
    </source>
</reference>
<dbReference type="GO" id="GO:0008483">
    <property type="term" value="F:transaminase activity"/>
    <property type="evidence" value="ECO:0007669"/>
    <property type="project" value="UniProtKB-KW"/>
</dbReference>
<gene>
    <name evidence="2" type="ORF">F6J89_07470</name>
</gene>
<dbReference type="InterPro" id="IPR000192">
    <property type="entry name" value="Aminotrans_V_dom"/>
</dbReference>
<name>A0A6B3N7D1_9CYAN</name>
<comment type="caution">
    <text evidence="2">The sequence shown here is derived from an EMBL/GenBank/DDBJ whole genome shotgun (WGS) entry which is preliminary data.</text>
</comment>
<dbReference type="InterPro" id="IPR015422">
    <property type="entry name" value="PyrdxlP-dep_Trfase_small"/>
</dbReference>
<dbReference type="EMBL" id="JAAHFQ010000102">
    <property type="protein sequence ID" value="NER27463.1"/>
    <property type="molecule type" value="Genomic_DNA"/>
</dbReference>
<evidence type="ECO:0000313" key="2">
    <source>
        <dbReference type="EMBL" id="NER27463.1"/>
    </source>
</evidence>
<dbReference type="Gene3D" id="3.40.640.10">
    <property type="entry name" value="Type I PLP-dependent aspartate aminotransferase-like (Major domain)"/>
    <property type="match status" value="1"/>
</dbReference>